<comment type="caution">
    <text evidence="7">The sequence shown here is derived from an EMBL/GenBank/DDBJ whole genome shotgun (WGS) entry which is preliminary data.</text>
</comment>
<dbReference type="Gene3D" id="3.20.20.80">
    <property type="entry name" value="Glycosidases"/>
    <property type="match status" value="3"/>
</dbReference>
<dbReference type="EC" id="3.2.1.20" evidence="3"/>
<dbReference type="SMART" id="SM00642">
    <property type="entry name" value="Aamy"/>
    <property type="match status" value="1"/>
</dbReference>
<sequence length="303" mass="34966">MIFEAMCFFASLCPGITSKLDYIAESGINAIWLSPIYPSPMVDFGYDISDFVNVDPIFGSLQDFQTLLKRAKKLGLKVVLDLVPNHTSDKHVWFQKALQGNKKYKNYYVWADGKNKDAQTPPNNWISVFSDSAWTYVESQKQWYLHQFDYRQPELNFYNPDVQEEMKNVLKFWLDLGIDGFRVDSAPFIYEDAKLRDEPRSYAAGATSRDYNTANSTWLPVNQNYKQLNLANEKVADESHYKIYKTLTHMHRTEPALTEGSYRSFTTNDNTVFGVIRNSGSRFVLLLINFNDDQSQVVDLSAE</sequence>
<evidence type="ECO:0000313" key="8">
    <source>
        <dbReference type="Proteomes" id="UP000279307"/>
    </source>
</evidence>
<organism evidence="7 8">
    <name type="scientific">Ooceraea biroi</name>
    <name type="common">Clonal raider ant</name>
    <name type="synonym">Cerapachys biroi</name>
    <dbReference type="NCBI Taxonomy" id="2015173"/>
    <lineage>
        <taxon>Eukaryota</taxon>
        <taxon>Metazoa</taxon>
        <taxon>Ecdysozoa</taxon>
        <taxon>Arthropoda</taxon>
        <taxon>Hexapoda</taxon>
        <taxon>Insecta</taxon>
        <taxon>Pterygota</taxon>
        <taxon>Neoptera</taxon>
        <taxon>Endopterygota</taxon>
        <taxon>Hymenoptera</taxon>
        <taxon>Apocrita</taxon>
        <taxon>Aculeata</taxon>
        <taxon>Formicoidea</taxon>
        <taxon>Formicidae</taxon>
        <taxon>Dorylinae</taxon>
        <taxon>Ooceraea</taxon>
    </lineage>
</organism>
<evidence type="ECO:0000256" key="5">
    <source>
        <dbReference type="ARBA" id="ARBA00023295"/>
    </source>
</evidence>
<evidence type="ECO:0000256" key="2">
    <source>
        <dbReference type="ARBA" id="ARBA00008061"/>
    </source>
</evidence>
<evidence type="ECO:0000259" key="6">
    <source>
        <dbReference type="SMART" id="SM00642"/>
    </source>
</evidence>
<dbReference type="InterPro" id="IPR017853">
    <property type="entry name" value="GH"/>
</dbReference>
<dbReference type="PANTHER" id="PTHR10357:SF179">
    <property type="entry name" value="NEUTRAL AND BASIC AMINO ACID TRANSPORT PROTEIN RBAT"/>
    <property type="match status" value="1"/>
</dbReference>
<evidence type="ECO:0000313" key="7">
    <source>
        <dbReference type="EMBL" id="RLU26007.1"/>
    </source>
</evidence>
<keyword evidence="5" id="KW-0378">Hydrolase</keyword>
<proteinExistence type="inferred from homology"/>
<dbReference type="EMBL" id="QOIP01000002">
    <property type="protein sequence ID" value="RLU26007.1"/>
    <property type="molecule type" value="Genomic_DNA"/>
</dbReference>
<dbReference type="Gene3D" id="3.90.400.10">
    <property type="entry name" value="Oligo-1,6-glucosidase, Domain 2"/>
    <property type="match status" value="1"/>
</dbReference>
<feature type="domain" description="Glycosyl hydrolase family 13 catalytic" evidence="6">
    <location>
        <begin position="7"/>
        <end position="282"/>
    </location>
</feature>
<keyword evidence="5" id="KW-0326">Glycosidase</keyword>
<dbReference type="InterPro" id="IPR006047">
    <property type="entry name" value="GH13_cat_dom"/>
</dbReference>
<dbReference type="InterPro" id="IPR045857">
    <property type="entry name" value="O16G_dom_2"/>
</dbReference>
<feature type="non-terminal residue" evidence="7">
    <location>
        <position position="303"/>
    </location>
</feature>
<evidence type="ECO:0000256" key="3">
    <source>
        <dbReference type="ARBA" id="ARBA00012741"/>
    </source>
</evidence>
<dbReference type="GO" id="GO:0005975">
    <property type="term" value="P:carbohydrate metabolic process"/>
    <property type="evidence" value="ECO:0007669"/>
    <property type="project" value="InterPro"/>
</dbReference>
<dbReference type="GO" id="GO:0004558">
    <property type="term" value="F:alpha-1,4-glucosidase activity"/>
    <property type="evidence" value="ECO:0007669"/>
    <property type="project" value="UniProtKB-EC"/>
</dbReference>
<evidence type="ECO:0000256" key="4">
    <source>
        <dbReference type="ARBA" id="ARBA00023180"/>
    </source>
</evidence>
<dbReference type="SUPFAM" id="SSF51445">
    <property type="entry name" value="(Trans)glycosidases"/>
    <property type="match status" value="1"/>
</dbReference>
<dbReference type="FunFam" id="3.90.400.10:FF:000001">
    <property type="entry name" value="Maltase A3, isoform A"/>
    <property type="match status" value="1"/>
</dbReference>
<reference evidence="7 8" key="1">
    <citation type="journal article" date="2018" name="Genome Res.">
        <title>The genomic architecture and molecular evolution of ant odorant receptors.</title>
        <authorList>
            <person name="McKenzie S.K."/>
            <person name="Kronauer D.J.C."/>
        </authorList>
    </citation>
    <scope>NUCLEOTIDE SEQUENCE [LARGE SCALE GENOMIC DNA]</scope>
    <source>
        <strain evidence="7">Clonal line C1</strain>
    </source>
</reference>
<protein>
    <recommendedName>
        <fullName evidence="3">alpha-glucosidase</fullName>
        <ecNumber evidence="3">3.2.1.20</ecNumber>
    </recommendedName>
</protein>
<dbReference type="PANTHER" id="PTHR10357">
    <property type="entry name" value="ALPHA-AMYLASE FAMILY MEMBER"/>
    <property type="match status" value="1"/>
</dbReference>
<dbReference type="OrthoDB" id="1740265at2759"/>
<name>A0A3L8E018_OOCBI</name>
<accession>A0A3L8E018</accession>
<evidence type="ECO:0000256" key="1">
    <source>
        <dbReference type="ARBA" id="ARBA00001657"/>
    </source>
</evidence>
<dbReference type="AlphaFoldDB" id="A0A3L8E018"/>
<dbReference type="Pfam" id="PF00128">
    <property type="entry name" value="Alpha-amylase"/>
    <property type="match status" value="2"/>
</dbReference>
<comment type="similarity">
    <text evidence="2">Belongs to the glycosyl hydrolase 13 family.</text>
</comment>
<keyword evidence="4" id="KW-0325">Glycoprotein</keyword>
<comment type="catalytic activity">
    <reaction evidence="1">
        <text>Hydrolysis of terminal, non-reducing (1-&gt;4)-linked alpha-D-glucose residues with release of alpha-D-glucose.</text>
        <dbReference type="EC" id="3.2.1.20"/>
    </reaction>
</comment>
<dbReference type="Proteomes" id="UP000279307">
    <property type="component" value="Chromosome 2"/>
</dbReference>
<gene>
    <name evidence="7" type="ORF">DMN91_002170</name>
</gene>